<organism evidence="4">
    <name type="scientific">Brachionus plicatilis</name>
    <name type="common">Marine rotifer</name>
    <name type="synonym">Brachionus muelleri</name>
    <dbReference type="NCBI Taxonomy" id="10195"/>
    <lineage>
        <taxon>Eukaryota</taxon>
        <taxon>Metazoa</taxon>
        <taxon>Spiralia</taxon>
        <taxon>Gnathifera</taxon>
        <taxon>Rotifera</taxon>
        <taxon>Eurotatoria</taxon>
        <taxon>Monogononta</taxon>
        <taxon>Pseudotrocha</taxon>
        <taxon>Ploima</taxon>
        <taxon>Brachionidae</taxon>
        <taxon>Brachionus</taxon>
    </lineage>
</organism>
<dbReference type="SUPFAM" id="SSF53756">
    <property type="entry name" value="UDP-Glycosyltransferase/glycogen phosphorylase"/>
    <property type="match status" value="1"/>
</dbReference>
<dbReference type="EMBL" id="MT524937">
    <property type="protein sequence ID" value="QNH67992.1"/>
    <property type="molecule type" value="mRNA"/>
</dbReference>
<sequence length="450" mass="51731">MEKKRIFILTLAASGHLNPMCGLVHELCQQPNVECFFYNGGKFKETIERTGASFCLYPNMDALVAKYSEAPKLTEKGGHTKFFANFMEFQFEVSYECVPQLVKDVETHKPDLIIYDPSFYPAKFLIEILKKNAIKIKYVEFFPNFVFDEEMMKTMPGADEKSFAQVWIAIKSFYKQYRLSRHFSLSAYNPFTLMAPIKEHMKIVAVFPELHPRVNNYDSKHNFVGQCISNEIRNQNFENDAQLKSILDLFPIRDESNQSTSGPKLIYMSLGTIFHSNTFIFDHFIEAIRNYDKKPALKFKSSQFHAILSVGEQSMELFKNRISSGELDLPKNILIREKVPQLEVLKRAHLFITHSGMNSISETIKYAVPIISIPLEGDQQINGIRSCDELHLGIRLEALKTSAEVFIDTIEKVLGDEKYANNIKEMSHISAKYNGRVEATKLIMSYLSQE</sequence>
<dbReference type="GO" id="GO:0008194">
    <property type="term" value="F:UDP-glycosyltransferase activity"/>
    <property type="evidence" value="ECO:0007669"/>
    <property type="project" value="InterPro"/>
</dbReference>
<evidence type="ECO:0000256" key="1">
    <source>
        <dbReference type="ARBA" id="ARBA00009995"/>
    </source>
</evidence>
<keyword evidence="2" id="KW-0328">Glycosyltransferase</keyword>
<name>A0A7H9SLG8_BRAPC</name>
<dbReference type="Pfam" id="PF00201">
    <property type="entry name" value="UDPGT"/>
    <property type="match status" value="1"/>
</dbReference>
<comment type="similarity">
    <text evidence="1">Belongs to the UDP-glycosyltransferase family.</text>
</comment>
<evidence type="ECO:0000256" key="3">
    <source>
        <dbReference type="ARBA" id="ARBA00022679"/>
    </source>
</evidence>
<protein>
    <submittedName>
        <fullName evidence="4">UDP-glucuronosyltransferase-like protein 3</fullName>
    </submittedName>
</protein>
<dbReference type="Gene3D" id="3.40.50.2000">
    <property type="entry name" value="Glycogen Phosphorylase B"/>
    <property type="match status" value="2"/>
</dbReference>
<reference evidence="4" key="2">
    <citation type="submission" date="2020-05" db="EMBL/GenBank/DDBJ databases">
        <authorList>
            <person name="Kang H.-M."/>
            <person name="Kim M.-S."/>
            <person name="Lee J.-S."/>
        </authorList>
    </citation>
    <scope>NUCLEOTIDE SEQUENCE</scope>
</reference>
<keyword evidence="3 4" id="KW-0808">Transferase</keyword>
<reference evidence="4" key="1">
    <citation type="journal article" date="2020" name="Comp. Biochem. Physiol. Part D Genomics Proteomics">
        <title>The genome of the marine monogonont rotifer Brachionus rotundiformis and insight into species-specific detoxification components in Brachionus spp.</title>
        <authorList>
            <person name="Kang H.M."/>
            <person name="Kim M.S."/>
            <person name="Choi B.S."/>
            <person name="Kim D.H."/>
            <person name="Kim H.J."/>
            <person name="Hwang U.K."/>
            <person name="Hagiwara A."/>
            <person name="Lee J.S."/>
        </authorList>
    </citation>
    <scope>NUCLEOTIDE SEQUENCE</scope>
</reference>
<dbReference type="CDD" id="cd03784">
    <property type="entry name" value="GT1_Gtf-like"/>
    <property type="match status" value="1"/>
</dbReference>
<dbReference type="PANTHER" id="PTHR48043">
    <property type="entry name" value="EG:EG0003.4 PROTEIN-RELATED"/>
    <property type="match status" value="1"/>
</dbReference>
<dbReference type="AlphaFoldDB" id="A0A7H9SLG8"/>
<dbReference type="InterPro" id="IPR002213">
    <property type="entry name" value="UDP_glucos_trans"/>
</dbReference>
<evidence type="ECO:0000256" key="2">
    <source>
        <dbReference type="ARBA" id="ARBA00022676"/>
    </source>
</evidence>
<accession>A0A7H9SLG8</accession>
<proteinExistence type="evidence at transcript level"/>
<dbReference type="PANTHER" id="PTHR48043:SF145">
    <property type="entry name" value="FI06409P-RELATED"/>
    <property type="match status" value="1"/>
</dbReference>
<dbReference type="InterPro" id="IPR050271">
    <property type="entry name" value="UDP-glycosyltransferase"/>
</dbReference>
<evidence type="ECO:0000313" key="4">
    <source>
        <dbReference type="EMBL" id="QNH67992.1"/>
    </source>
</evidence>